<protein>
    <recommendedName>
        <fullName evidence="10">Shikimate dehydrogenase (NADP(+))</fullName>
        <shortName evidence="10">SDH</shortName>
        <ecNumber evidence="10">1.1.1.25</ecNumber>
    </recommendedName>
</protein>
<keyword evidence="3 10" id="KW-0521">NADP</keyword>
<evidence type="ECO:0000256" key="6">
    <source>
        <dbReference type="ARBA" id="ARBA00049442"/>
    </source>
</evidence>
<dbReference type="InterPro" id="IPR006151">
    <property type="entry name" value="Shikm_DH/Glu-tRNA_Rdtase"/>
</dbReference>
<dbReference type="EC" id="1.1.1.25" evidence="10"/>
<dbReference type="GO" id="GO:0004764">
    <property type="term" value="F:shikimate 3-dehydrogenase (NADP+) activity"/>
    <property type="evidence" value="ECO:0007669"/>
    <property type="project" value="UniProtKB-UniRule"/>
</dbReference>
<feature type="binding site" evidence="10">
    <location>
        <begin position="21"/>
        <end position="23"/>
    </location>
    <ligand>
        <name>shikimate</name>
        <dbReference type="ChEBI" id="CHEBI:36208"/>
    </ligand>
</feature>
<dbReference type="GO" id="GO:0009073">
    <property type="term" value="P:aromatic amino acid family biosynthetic process"/>
    <property type="evidence" value="ECO:0007669"/>
    <property type="project" value="UniProtKB-KW"/>
</dbReference>
<feature type="domain" description="Shikimate dehydrogenase substrate binding N-terminal" evidence="12">
    <location>
        <begin position="13"/>
        <end position="95"/>
    </location>
</feature>
<feature type="binding site" evidence="10">
    <location>
        <begin position="133"/>
        <end position="137"/>
    </location>
    <ligand>
        <name>NADP(+)</name>
        <dbReference type="ChEBI" id="CHEBI:58349"/>
    </ligand>
</feature>
<evidence type="ECO:0000256" key="10">
    <source>
        <dbReference type="HAMAP-Rule" id="MF_00222"/>
    </source>
</evidence>
<feature type="domain" description="Quinate/shikimate 5-dehydrogenase/glutamyl-tRNA reductase" evidence="11">
    <location>
        <begin position="123"/>
        <end position="203"/>
    </location>
</feature>
<accession>A0A3G1KPF8</accession>
<dbReference type="Gene3D" id="3.40.50.720">
    <property type="entry name" value="NAD(P)-binding Rossmann-like Domain"/>
    <property type="match status" value="1"/>
</dbReference>
<evidence type="ECO:0000256" key="2">
    <source>
        <dbReference type="ARBA" id="ARBA00022605"/>
    </source>
</evidence>
<comment type="catalytic activity">
    <reaction evidence="7">
        <text>L-quinate + NAD(+) = 3-dehydroquinate + NADH + H(+)</text>
        <dbReference type="Rhea" id="RHEA:22364"/>
        <dbReference type="ChEBI" id="CHEBI:15378"/>
        <dbReference type="ChEBI" id="CHEBI:29751"/>
        <dbReference type="ChEBI" id="CHEBI:32364"/>
        <dbReference type="ChEBI" id="CHEBI:57540"/>
        <dbReference type="ChEBI" id="CHEBI:57945"/>
        <dbReference type="EC" id="1.1.1.24"/>
    </reaction>
</comment>
<dbReference type="CDD" id="cd01065">
    <property type="entry name" value="NAD_bind_Shikimate_DH"/>
    <property type="match status" value="1"/>
</dbReference>
<dbReference type="EMBL" id="CP017634">
    <property type="protein sequence ID" value="ATW24015.1"/>
    <property type="molecule type" value="Genomic_DNA"/>
</dbReference>
<feature type="binding site" evidence="10">
    <location>
        <position position="84"/>
    </location>
    <ligand>
        <name>NADP(+)</name>
        <dbReference type="ChEBI" id="CHEBI:58349"/>
    </ligand>
</feature>
<keyword evidence="2 10" id="KW-0028">Amino-acid biosynthesis</keyword>
<sequence length="286" mass="31226">MNAINVNTKLVGLLGNPLGHSFSPAMQNRAFEKLGLDYYYLPIEVAGENLGDVVKGISRMNFAGFNVTIPHKINIIKYLDEIDELAEIIGAVNTVTIKDGRLKGYNTDGSGFVRSLEEETGITVQDQNVFILGSGGASRSIALTVAYKGARTICLCNRTVSKAQELAGEINAKVRECCISVTLDKGEMKELLKDCDIFINTTSVGMHPKDEEIPLDPELINEKTIVCDIIYNPLKTKLLKETGKKGCKTVNGLGMLLFQGAEAFKLWTGKDAPVSDMEVILHVLSR</sequence>
<feature type="active site" description="Proton acceptor" evidence="10">
    <location>
        <position position="72"/>
    </location>
</feature>
<dbReference type="GO" id="GO:0050661">
    <property type="term" value="F:NADP binding"/>
    <property type="evidence" value="ECO:0007669"/>
    <property type="project" value="InterPro"/>
</dbReference>
<feature type="binding site" evidence="10">
    <location>
        <position position="231"/>
    </location>
    <ligand>
        <name>shikimate</name>
        <dbReference type="ChEBI" id="CHEBI:36208"/>
    </ligand>
</feature>
<reference evidence="14 15" key="1">
    <citation type="submission" date="2016-10" db="EMBL/GenBank/DDBJ databases">
        <title>Complete Genome Sequence of Peptococcaceae strain DCMF.</title>
        <authorList>
            <person name="Edwards R.J."/>
            <person name="Holland S.I."/>
            <person name="Deshpande N.P."/>
            <person name="Wong Y.K."/>
            <person name="Ertan H."/>
            <person name="Manefield M."/>
            <person name="Russell T.L."/>
            <person name="Lee M.J."/>
        </authorList>
    </citation>
    <scope>NUCLEOTIDE SEQUENCE [LARGE SCALE GENOMIC DNA]</scope>
    <source>
        <strain evidence="14 15">DCMF</strain>
    </source>
</reference>
<feature type="binding site" evidence="10">
    <location>
        <begin position="157"/>
        <end position="162"/>
    </location>
    <ligand>
        <name>NADP(+)</name>
        <dbReference type="ChEBI" id="CHEBI:58349"/>
    </ligand>
</feature>
<dbReference type="Gene3D" id="3.40.50.10860">
    <property type="entry name" value="Leucine Dehydrogenase, chain A, domain 1"/>
    <property type="match status" value="1"/>
</dbReference>
<evidence type="ECO:0000256" key="3">
    <source>
        <dbReference type="ARBA" id="ARBA00022857"/>
    </source>
</evidence>
<keyword evidence="4 10" id="KW-0560">Oxidoreductase</keyword>
<dbReference type="InterPro" id="IPR013708">
    <property type="entry name" value="Shikimate_DH-bd_N"/>
</dbReference>
<dbReference type="OrthoDB" id="9792692at2"/>
<dbReference type="HAMAP" id="MF_00222">
    <property type="entry name" value="Shikimate_DH_AroE"/>
    <property type="match status" value="1"/>
</dbReference>
<evidence type="ECO:0000259" key="12">
    <source>
        <dbReference type="Pfam" id="PF08501"/>
    </source>
</evidence>
<feature type="binding site" evidence="10">
    <location>
        <position position="108"/>
    </location>
    <ligand>
        <name>shikimate</name>
        <dbReference type="ChEBI" id="CHEBI:36208"/>
    </ligand>
</feature>
<dbReference type="InterPro" id="IPR036291">
    <property type="entry name" value="NAD(P)-bd_dom_sf"/>
</dbReference>
<dbReference type="GO" id="GO:0052734">
    <property type="term" value="F:shikimate 3-dehydrogenase (NAD+) activity"/>
    <property type="evidence" value="ECO:0007669"/>
    <property type="project" value="RHEA"/>
</dbReference>
<dbReference type="InterPro" id="IPR041121">
    <property type="entry name" value="SDH_C"/>
</dbReference>
<dbReference type="Pfam" id="PF08501">
    <property type="entry name" value="Shikimate_dh_N"/>
    <property type="match status" value="1"/>
</dbReference>
<evidence type="ECO:0000256" key="7">
    <source>
        <dbReference type="ARBA" id="ARBA00051639"/>
    </source>
</evidence>
<dbReference type="GO" id="GO:0019632">
    <property type="term" value="P:shikimate metabolic process"/>
    <property type="evidence" value="ECO:0007669"/>
    <property type="project" value="InterPro"/>
</dbReference>
<gene>
    <name evidence="10" type="primary">aroE</name>
    <name evidence="14" type="ORF">DCMF_03700</name>
</gene>
<evidence type="ECO:0000313" key="14">
    <source>
        <dbReference type="EMBL" id="ATW24015.1"/>
    </source>
</evidence>
<comment type="pathway">
    <text evidence="9">Aromatic compound metabolism; 3,4-dihydroxybenzoate biosynthesis; 3-dehydroquinate from D-quinate (NAD(+) route).</text>
</comment>
<dbReference type="GO" id="GO:0008652">
    <property type="term" value="P:amino acid biosynthetic process"/>
    <property type="evidence" value="ECO:0007669"/>
    <property type="project" value="UniProtKB-KW"/>
</dbReference>
<comment type="pathway">
    <text evidence="1 10">Metabolic intermediate biosynthesis; chorismate biosynthesis; chorismate from D-erythrose 4-phosphate and phosphoenolpyruvate: step 4/7.</text>
</comment>
<dbReference type="Proteomes" id="UP000323521">
    <property type="component" value="Chromosome"/>
</dbReference>
<dbReference type="NCBIfam" id="NF001319">
    <property type="entry name" value="PRK00258.3-3"/>
    <property type="match status" value="1"/>
</dbReference>
<comment type="catalytic activity">
    <reaction evidence="8">
        <text>shikimate + NAD(+) = 3-dehydroshikimate + NADH + H(+)</text>
        <dbReference type="Rhea" id="RHEA:17741"/>
        <dbReference type="ChEBI" id="CHEBI:15378"/>
        <dbReference type="ChEBI" id="CHEBI:16630"/>
        <dbReference type="ChEBI" id="CHEBI:36208"/>
        <dbReference type="ChEBI" id="CHEBI:57540"/>
        <dbReference type="ChEBI" id="CHEBI:57945"/>
    </reaction>
</comment>
<evidence type="ECO:0000256" key="1">
    <source>
        <dbReference type="ARBA" id="ARBA00004871"/>
    </source>
</evidence>
<dbReference type="KEGG" id="fwa:DCMF_03700"/>
<dbReference type="Pfam" id="PF18317">
    <property type="entry name" value="SDH_C"/>
    <property type="match status" value="1"/>
</dbReference>
<dbReference type="RefSeq" id="WP_148133187.1">
    <property type="nucleotide sequence ID" value="NZ_CP017634.1"/>
</dbReference>
<feature type="binding site" evidence="10">
    <location>
        <position position="259"/>
    </location>
    <ligand>
        <name>shikimate</name>
        <dbReference type="ChEBI" id="CHEBI:36208"/>
    </ligand>
</feature>
<dbReference type="InterPro" id="IPR011342">
    <property type="entry name" value="Shikimate_DH"/>
</dbReference>
<dbReference type="NCBIfam" id="NF001314">
    <property type="entry name" value="PRK00258.2-2"/>
    <property type="match status" value="1"/>
</dbReference>
<dbReference type="PANTHER" id="PTHR21089:SF1">
    <property type="entry name" value="BIFUNCTIONAL 3-DEHYDROQUINATE DEHYDRATASE_SHIKIMATE DEHYDROGENASE, CHLOROPLASTIC"/>
    <property type="match status" value="1"/>
</dbReference>
<feature type="binding site" evidence="10">
    <location>
        <position position="93"/>
    </location>
    <ligand>
        <name>shikimate</name>
        <dbReference type="ChEBI" id="CHEBI:36208"/>
    </ligand>
</feature>
<dbReference type="GO" id="GO:0009423">
    <property type="term" value="P:chorismate biosynthetic process"/>
    <property type="evidence" value="ECO:0007669"/>
    <property type="project" value="UniProtKB-UniRule"/>
</dbReference>
<keyword evidence="15" id="KW-1185">Reference proteome</keyword>
<feature type="binding site" evidence="10">
    <location>
        <position position="229"/>
    </location>
    <ligand>
        <name>NADP(+)</name>
        <dbReference type="ChEBI" id="CHEBI:58349"/>
    </ligand>
</feature>
<feature type="binding site" evidence="10">
    <location>
        <position position="252"/>
    </location>
    <ligand>
        <name>NADP(+)</name>
        <dbReference type="ChEBI" id="CHEBI:58349"/>
    </ligand>
</feature>
<evidence type="ECO:0000313" key="15">
    <source>
        <dbReference type="Proteomes" id="UP000323521"/>
    </source>
</evidence>
<feature type="domain" description="SDH C-terminal" evidence="13">
    <location>
        <begin position="252"/>
        <end position="278"/>
    </location>
</feature>
<comment type="similarity">
    <text evidence="10">Belongs to the shikimate dehydrogenase family.</text>
</comment>
<organism evidence="14 15">
    <name type="scientific">Formimonas warabiya</name>
    <dbReference type="NCBI Taxonomy" id="1761012"/>
    <lineage>
        <taxon>Bacteria</taxon>
        <taxon>Bacillati</taxon>
        <taxon>Bacillota</taxon>
        <taxon>Clostridia</taxon>
        <taxon>Eubacteriales</taxon>
        <taxon>Peptococcaceae</taxon>
        <taxon>Candidatus Formimonas</taxon>
    </lineage>
</organism>
<dbReference type="NCBIfam" id="TIGR00507">
    <property type="entry name" value="aroE"/>
    <property type="match status" value="1"/>
</dbReference>
<name>A0A3G1KPF8_FORW1</name>
<comment type="subunit">
    <text evidence="10">Homodimer.</text>
</comment>
<evidence type="ECO:0000256" key="8">
    <source>
        <dbReference type="ARBA" id="ARBA00052329"/>
    </source>
</evidence>
<evidence type="ECO:0000256" key="4">
    <source>
        <dbReference type="ARBA" id="ARBA00023002"/>
    </source>
</evidence>
<dbReference type="SUPFAM" id="SSF51735">
    <property type="entry name" value="NAD(P)-binding Rossmann-fold domains"/>
    <property type="match status" value="1"/>
</dbReference>
<dbReference type="SUPFAM" id="SSF53223">
    <property type="entry name" value="Aminoacid dehydrogenase-like, N-terminal domain"/>
    <property type="match status" value="1"/>
</dbReference>
<feature type="binding site" evidence="10">
    <location>
        <position position="68"/>
    </location>
    <ligand>
        <name>shikimate</name>
        <dbReference type="ChEBI" id="CHEBI:36208"/>
    </ligand>
</feature>
<comment type="function">
    <text evidence="10">Involved in the biosynthesis of the chorismate, which leads to the biosynthesis of aromatic amino acids. Catalyzes the reversible NADPH linked reduction of 3-dehydroshikimate (DHSA) to yield shikimate (SA).</text>
</comment>
<dbReference type="GO" id="GO:0030266">
    <property type="term" value="F:quinate 3-dehydrogenase (NAD+) activity"/>
    <property type="evidence" value="ECO:0007669"/>
    <property type="project" value="UniProtKB-EC"/>
</dbReference>
<dbReference type="InterPro" id="IPR046346">
    <property type="entry name" value="Aminoacid_DH-like_N_sf"/>
</dbReference>
<comment type="catalytic activity">
    <reaction evidence="6 10">
        <text>shikimate + NADP(+) = 3-dehydroshikimate + NADPH + H(+)</text>
        <dbReference type="Rhea" id="RHEA:17737"/>
        <dbReference type="ChEBI" id="CHEBI:15378"/>
        <dbReference type="ChEBI" id="CHEBI:16630"/>
        <dbReference type="ChEBI" id="CHEBI:36208"/>
        <dbReference type="ChEBI" id="CHEBI:57783"/>
        <dbReference type="ChEBI" id="CHEBI:58349"/>
        <dbReference type="EC" id="1.1.1.25"/>
    </reaction>
</comment>
<evidence type="ECO:0000256" key="9">
    <source>
        <dbReference type="ARBA" id="ARBA00060613"/>
    </source>
</evidence>
<dbReference type="FunFam" id="3.40.50.720:FF:000086">
    <property type="entry name" value="Quinate/shikimate dehydrogenase"/>
    <property type="match status" value="1"/>
</dbReference>
<dbReference type="AlphaFoldDB" id="A0A3G1KPF8"/>
<keyword evidence="5 10" id="KW-0057">Aromatic amino acid biosynthesis</keyword>
<evidence type="ECO:0000259" key="11">
    <source>
        <dbReference type="Pfam" id="PF01488"/>
    </source>
</evidence>
<dbReference type="PANTHER" id="PTHR21089">
    <property type="entry name" value="SHIKIMATE DEHYDROGENASE"/>
    <property type="match status" value="1"/>
</dbReference>
<proteinExistence type="inferred from homology"/>
<evidence type="ECO:0000259" key="13">
    <source>
        <dbReference type="Pfam" id="PF18317"/>
    </source>
</evidence>
<dbReference type="InterPro" id="IPR022893">
    <property type="entry name" value="Shikimate_DH_fam"/>
</dbReference>
<dbReference type="UniPathway" id="UPA00053">
    <property type="reaction ID" value="UER00087"/>
</dbReference>
<dbReference type="Pfam" id="PF01488">
    <property type="entry name" value="Shikimate_DH"/>
    <property type="match status" value="1"/>
</dbReference>
<evidence type="ECO:0000256" key="5">
    <source>
        <dbReference type="ARBA" id="ARBA00023141"/>
    </source>
</evidence>